<keyword evidence="2" id="KW-0645">Protease</keyword>
<proteinExistence type="predicted"/>
<dbReference type="Proteomes" id="UP000663831">
    <property type="component" value="Unassembled WGS sequence"/>
</dbReference>
<keyword evidence="2" id="KW-0788">Thiol protease</keyword>
<name>A0A8H3HQN7_9AGAM</name>
<keyword evidence="2" id="KW-0378">Hydrolase</keyword>
<comment type="caution">
    <text evidence="5">The sequence shown here is derived from an EMBL/GenBank/DDBJ whole genome shotgun (WGS) entry which is preliminary data.</text>
</comment>
<feature type="domain" description="Peptidase C14 caspase" evidence="4">
    <location>
        <begin position="229"/>
        <end position="439"/>
    </location>
</feature>
<accession>A0A8H3HQN7</accession>
<dbReference type="GO" id="GO:0004197">
    <property type="term" value="F:cysteine-type endopeptidase activity"/>
    <property type="evidence" value="ECO:0007669"/>
    <property type="project" value="InterPro"/>
</dbReference>
<dbReference type="GO" id="GO:0006508">
    <property type="term" value="P:proteolysis"/>
    <property type="evidence" value="ECO:0007669"/>
    <property type="project" value="InterPro"/>
</dbReference>
<evidence type="ECO:0000256" key="3">
    <source>
        <dbReference type="SAM" id="MobiDB-lite"/>
    </source>
</evidence>
<dbReference type="SUPFAM" id="SSF52129">
    <property type="entry name" value="Caspase-like"/>
    <property type="match status" value="1"/>
</dbReference>
<evidence type="ECO:0000256" key="1">
    <source>
        <dbReference type="ARBA" id="ARBA00022703"/>
    </source>
</evidence>
<evidence type="ECO:0000313" key="6">
    <source>
        <dbReference type="Proteomes" id="UP000663831"/>
    </source>
</evidence>
<protein>
    <recommendedName>
        <fullName evidence="4">Peptidase C14 caspase domain-containing protein</fullName>
    </recommendedName>
</protein>
<feature type="compositionally biased region" description="Polar residues" evidence="3">
    <location>
        <begin position="111"/>
        <end position="122"/>
    </location>
</feature>
<feature type="region of interest" description="Disordered" evidence="3">
    <location>
        <begin position="78"/>
        <end position="136"/>
    </location>
</feature>
<keyword evidence="1" id="KW-0053">Apoptosis</keyword>
<gene>
    <name evidence="5" type="ORF">RDB_LOCUS157455</name>
</gene>
<dbReference type="GO" id="GO:0006915">
    <property type="term" value="P:apoptotic process"/>
    <property type="evidence" value="ECO:0007669"/>
    <property type="project" value="UniProtKB-KW"/>
</dbReference>
<dbReference type="InterPro" id="IPR011600">
    <property type="entry name" value="Pept_C14_caspase"/>
</dbReference>
<evidence type="ECO:0000259" key="4">
    <source>
        <dbReference type="Pfam" id="PF00656"/>
    </source>
</evidence>
<feature type="compositionally biased region" description="Pro residues" evidence="3">
    <location>
        <begin position="85"/>
        <end position="97"/>
    </location>
</feature>
<sequence length="483" mass="53434">MPLNPPEAPVAKGRKSELTRWLDILPTGPPLNTEQEPQTQHFNKTITGFEHSASRGVAAPVTRAPRKLQYDFLQPHASRLHTHPPQTPSTHPHPPLGRPHTLLDRAPILSSRPQTPRTQASLGKQRPPSIAIPSQSRACGGVIPYNPAGSLQDLGSSAPIPHGRRSAPVEALSSHDMLPLQPSRSIAPHGPVARGSQTLSRSTTYMSIPKCERGLLIIGSSHQNPTTYAAKFPPLWSVQNDRDRLRAAFQSRKYSVETMVEEEGNKKEILRRVGNFLASAEGGDIRMIVFTGHGDRIGTDQQFAIIPSGCSSEDDTITSAEWQSIVIENAAAGVVVVSVFATCMSGAAMKQSERLTNFDRIIERQSLAPELPNGPIHIILSSSGDTQSSFEYHTPSHHSGLTTWHDYFLWALAETIQRAEVDSWELFMKTLQTTFNYVRTAGFRNSSFQYPRDLEWLLHHPQTPYISVSSQMPDFVRFLPPNK</sequence>
<evidence type="ECO:0000256" key="2">
    <source>
        <dbReference type="ARBA" id="ARBA00022807"/>
    </source>
</evidence>
<dbReference type="Pfam" id="PF00656">
    <property type="entry name" value="Peptidase_C14"/>
    <property type="match status" value="1"/>
</dbReference>
<evidence type="ECO:0000313" key="5">
    <source>
        <dbReference type="EMBL" id="CAE6530799.1"/>
    </source>
</evidence>
<dbReference type="EMBL" id="CAJMWV010007658">
    <property type="protein sequence ID" value="CAE6530799.1"/>
    <property type="molecule type" value="Genomic_DNA"/>
</dbReference>
<dbReference type="Gene3D" id="3.40.50.1460">
    <property type="match status" value="1"/>
</dbReference>
<reference evidence="5" key="1">
    <citation type="submission" date="2021-01" db="EMBL/GenBank/DDBJ databases">
        <authorList>
            <person name="Kaushik A."/>
        </authorList>
    </citation>
    <scope>NUCLEOTIDE SEQUENCE</scope>
    <source>
        <strain evidence="5">AG3-1AP</strain>
    </source>
</reference>
<dbReference type="AlphaFoldDB" id="A0A8H3HQN7"/>
<dbReference type="InterPro" id="IPR029030">
    <property type="entry name" value="Caspase-like_dom_sf"/>
</dbReference>
<organism evidence="5 6">
    <name type="scientific">Rhizoctonia solani</name>
    <dbReference type="NCBI Taxonomy" id="456999"/>
    <lineage>
        <taxon>Eukaryota</taxon>
        <taxon>Fungi</taxon>
        <taxon>Dikarya</taxon>
        <taxon>Basidiomycota</taxon>
        <taxon>Agaricomycotina</taxon>
        <taxon>Agaricomycetes</taxon>
        <taxon>Cantharellales</taxon>
        <taxon>Ceratobasidiaceae</taxon>
        <taxon>Rhizoctonia</taxon>
    </lineage>
</organism>